<dbReference type="AlphaFoldDB" id="A0A845PSM5"/>
<dbReference type="InterPro" id="IPR039449">
    <property type="entry name" value="TssO"/>
</dbReference>
<keyword evidence="1" id="KW-0812">Transmembrane</keyword>
<dbReference type="RefSeq" id="WP_166518396.1">
    <property type="nucleotide sequence ID" value="NZ_JAAABJ010000142.1"/>
</dbReference>
<reference evidence="2 3" key="1">
    <citation type="submission" date="2019-11" db="EMBL/GenBank/DDBJ databases">
        <title>Characterization of Elizabethkingia argenteiflava sp. nov., isolated from inner surface of Soybean Pods.</title>
        <authorList>
            <person name="Mo S."/>
        </authorList>
    </citation>
    <scope>NUCLEOTIDE SEQUENCE [LARGE SCALE GENOMIC DNA]</scope>
    <source>
        <strain evidence="2 3">YB22</strain>
    </source>
</reference>
<organism evidence="2 3">
    <name type="scientific">Elizabethkingia argenteiflava</name>
    <dbReference type="NCBI Taxonomy" id="2681556"/>
    <lineage>
        <taxon>Bacteria</taxon>
        <taxon>Pseudomonadati</taxon>
        <taxon>Bacteroidota</taxon>
        <taxon>Flavobacteriia</taxon>
        <taxon>Flavobacteriales</taxon>
        <taxon>Weeksellaceae</taxon>
        <taxon>Elizabethkingia</taxon>
    </lineage>
</organism>
<evidence type="ECO:0000256" key="1">
    <source>
        <dbReference type="SAM" id="Phobius"/>
    </source>
</evidence>
<gene>
    <name evidence="2" type="ORF">GNY06_00930</name>
</gene>
<sequence>MEIHSSLSTREKRHLFTYLLGMSILAGLVFVIIILRNFDSPFSKTDLLGIQMLEQKNKFAQQQLIVAPLLSASYKKISILKQETPQPFAENDIKNSINEVANCFENINIYDTRKEGYLQIAQFYKMYFEDKKIAAKKAENIKLFQKEFEECSIGFKDKEQQLSQKRNAILSRSSR</sequence>
<dbReference type="Pfam" id="PF17561">
    <property type="entry name" value="TssO"/>
    <property type="match status" value="1"/>
</dbReference>
<evidence type="ECO:0000313" key="3">
    <source>
        <dbReference type="Proteomes" id="UP000553459"/>
    </source>
</evidence>
<dbReference type="EMBL" id="JAAABJ010000142">
    <property type="protein sequence ID" value="NAW50013.1"/>
    <property type="molecule type" value="Genomic_DNA"/>
</dbReference>
<evidence type="ECO:0000313" key="2">
    <source>
        <dbReference type="EMBL" id="NAW50013.1"/>
    </source>
</evidence>
<proteinExistence type="predicted"/>
<feature type="transmembrane region" description="Helical" evidence="1">
    <location>
        <begin position="15"/>
        <end position="35"/>
    </location>
</feature>
<keyword evidence="3" id="KW-1185">Reference proteome</keyword>
<keyword evidence="1" id="KW-0472">Membrane</keyword>
<keyword evidence="1" id="KW-1133">Transmembrane helix</keyword>
<accession>A0A845PSM5</accession>
<evidence type="ECO:0008006" key="4">
    <source>
        <dbReference type="Google" id="ProtNLM"/>
    </source>
</evidence>
<protein>
    <recommendedName>
        <fullName evidence="4">Type VI secretion system transmembrane protein TssO</fullName>
    </recommendedName>
</protein>
<comment type="caution">
    <text evidence="2">The sequence shown here is derived from an EMBL/GenBank/DDBJ whole genome shotgun (WGS) entry which is preliminary data.</text>
</comment>
<name>A0A845PSM5_9FLAO</name>
<dbReference type="Proteomes" id="UP000553459">
    <property type="component" value="Unassembled WGS sequence"/>
</dbReference>